<evidence type="ECO:0000256" key="1">
    <source>
        <dbReference type="SAM" id="MobiDB-lite"/>
    </source>
</evidence>
<dbReference type="Proteomes" id="UP000327013">
    <property type="component" value="Chromosome 5"/>
</dbReference>
<keyword evidence="3" id="KW-1185">Reference proteome</keyword>
<organism evidence="2 3">
    <name type="scientific">Carpinus fangiana</name>
    <dbReference type="NCBI Taxonomy" id="176857"/>
    <lineage>
        <taxon>Eukaryota</taxon>
        <taxon>Viridiplantae</taxon>
        <taxon>Streptophyta</taxon>
        <taxon>Embryophyta</taxon>
        <taxon>Tracheophyta</taxon>
        <taxon>Spermatophyta</taxon>
        <taxon>Magnoliopsida</taxon>
        <taxon>eudicotyledons</taxon>
        <taxon>Gunneridae</taxon>
        <taxon>Pentapetalae</taxon>
        <taxon>rosids</taxon>
        <taxon>fabids</taxon>
        <taxon>Fagales</taxon>
        <taxon>Betulaceae</taxon>
        <taxon>Carpinus</taxon>
    </lineage>
</organism>
<protein>
    <submittedName>
        <fullName evidence="2">Uncharacterized protein</fullName>
    </submittedName>
</protein>
<dbReference type="EMBL" id="CM017325">
    <property type="protein sequence ID" value="KAE8057308.1"/>
    <property type="molecule type" value="Genomic_DNA"/>
</dbReference>
<reference evidence="2 3" key="1">
    <citation type="submission" date="2019-06" db="EMBL/GenBank/DDBJ databases">
        <title>A chromosomal-level reference genome of Carpinus fangiana (Coryloideae, Betulaceae).</title>
        <authorList>
            <person name="Yang X."/>
            <person name="Wang Z."/>
            <person name="Zhang L."/>
            <person name="Hao G."/>
            <person name="Liu J."/>
            <person name="Yang Y."/>
        </authorList>
    </citation>
    <scope>NUCLEOTIDE SEQUENCE [LARGE SCALE GENOMIC DNA]</scope>
    <source>
        <strain evidence="2">Cfa_2016G</strain>
        <tissue evidence="2">Leaf</tissue>
    </source>
</reference>
<feature type="compositionally biased region" description="Polar residues" evidence="1">
    <location>
        <begin position="173"/>
        <end position="214"/>
    </location>
</feature>
<evidence type="ECO:0000313" key="3">
    <source>
        <dbReference type="Proteomes" id="UP000327013"/>
    </source>
</evidence>
<sequence>MNFEEELLIKPFFNLVRRGVRDQPPPPGRNNDVEHGLRAGPSRKPKADDEIVPDDDNPAPPPVRDDVELGLRAGPSGNPKADDEIVLPDDDINPESDQPFFFFLSFFYSVKPNLLVVIYLASIYLSLCPISDSCRLSLRVSKTKKRQRDTSNHRKWPGKLVRWRPRRTITERPWSNNNSNGDDTSLTNSKSNYDQRQSQSRSGSEPPSKKNSYS</sequence>
<feature type="region of interest" description="Disordered" evidence="1">
    <location>
        <begin position="18"/>
        <end position="90"/>
    </location>
</feature>
<proteinExistence type="predicted"/>
<gene>
    <name evidence="2" type="ORF">FH972_014009</name>
</gene>
<dbReference type="AlphaFoldDB" id="A0A5N6RBY6"/>
<name>A0A5N6RBY6_9ROSI</name>
<accession>A0A5N6RBY6</accession>
<feature type="region of interest" description="Disordered" evidence="1">
    <location>
        <begin position="167"/>
        <end position="214"/>
    </location>
</feature>
<evidence type="ECO:0000313" key="2">
    <source>
        <dbReference type="EMBL" id="KAE8057308.1"/>
    </source>
</evidence>